<evidence type="ECO:0000313" key="16">
    <source>
        <dbReference type="Proteomes" id="UP000694844"/>
    </source>
</evidence>
<keyword evidence="8 11" id="KW-1015">Disulfide bond</keyword>
<evidence type="ECO:0000256" key="2">
    <source>
        <dbReference type="ARBA" id="ARBA00022670"/>
    </source>
</evidence>
<feature type="domain" description="SRCR" evidence="15">
    <location>
        <begin position="1346"/>
        <end position="1452"/>
    </location>
</feature>
<dbReference type="Gene3D" id="4.10.400.10">
    <property type="entry name" value="Low-density Lipoprotein Receptor"/>
    <property type="match status" value="2"/>
</dbReference>
<keyword evidence="16" id="KW-1185">Reference proteome</keyword>
<evidence type="ECO:0000256" key="1">
    <source>
        <dbReference type="ARBA" id="ARBA00004401"/>
    </source>
</evidence>
<keyword evidence="3" id="KW-0732">Signal</keyword>
<dbReference type="GO" id="GO:0005886">
    <property type="term" value="C:plasma membrane"/>
    <property type="evidence" value="ECO:0007669"/>
    <property type="project" value="UniProtKB-SubCell"/>
</dbReference>
<evidence type="ECO:0000256" key="9">
    <source>
        <dbReference type="ARBA" id="ARBA00023180"/>
    </source>
</evidence>
<dbReference type="Gene3D" id="1.10.2000.10">
    <property type="entry name" value="Frizzled cysteine-rich domain"/>
    <property type="match status" value="1"/>
</dbReference>
<feature type="domain" description="MAM" evidence="14">
    <location>
        <begin position="274"/>
        <end position="441"/>
    </location>
</feature>
<feature type="domain" description="MAM" evidence="14">
    <location>
        <begin position="630"/>
        <end position="783"/>
    </location>
</feature>
<protein>
    <submittedName>
        <fullName evidence="17">MAM and LDL-receptor class A domain-containing protein 1-like isoform X1</fullName>
    </submittedName>
</protein>
<dbReference type="CDD" id="cd00112">
    <property type="entry name" value="LDLa"/>
    <property type="match status" value="2"/>
</dbReference>
<keyword evidence="7" id="KW-0812">Transmembrane</keyword>
<feature type="domain" description="MAM" evidence="14">
    <location>
        <begin position="1491"/>
        <end position="1566"/>
    </location>
</feature>
<evidence type="ECO:0000256" key="8">
    <source>
        <dbReference type="ARBA" id="ARBA00023157"/>
    </source>
</evidence>
<evidence type="ECO:0000256" key="5">
    <source>
        <dbReference type="ARBA" id="ARBA00022801"/>
    </source>
</evidence>
<evidence type="ECO:0000256" key="10">
    <source>
        <dbReference type="PROSITE-ProRule" id="PRU00124"/>
    </source>
</evidence>
<dbReference type="PRINTS" id="PR00258">
    <property type="entry name" value="SPERACTRCPTR"/>
</dbReference>
<dbReference type="InterPro" id="IPR000998">
    <property type="entry name" value="MAM_dom"/>
</dbReference>
<feature type="domain" description="MAM" evidence="14">
    <location>
        <begin position="1"/>
        <end position="79"/>
    </location>
</feature>
<dbReference type="InterPro" id="IPR036790">
    <property type="entry name" value="Frizzled_dom_sf"/>
</dbReference>
<dbReference type="InterPro" id="IPR013320">
    <property type="entry name" value="ConA-like_dom_sf"/>
</dbReference>
<organism evidence="16 17">
    <name type="scientific">Crassostrea virginica</name>
    <name type="common">Eastern oyster</name>
    <dbReference type="NCBI Taxonomy" id="6565"/>
    <lineage>
        <taxon>Eukaryota</taxon>
        <taxon>Metazoa</taxon>
        <taxon>Spiralia</taxon>
        <taxon>Lophotrochozoa</taxon>
        <taxon>Mollusca</taxon>
        <taxon>Bivalvia</taxon>
        <taxon>Autobranchia</taxon>
        <taxon>Pteriomorphia</taxon>
        <taxon>Ostreida</taxon>
        <taxon>Ostreoidea</taxon>
        <taxon>Ostreidae</taxon>
        <taxon>Crassostrea</taxon>
    </lineage>
</organism>
<evidence type="ECO:0000259" key="15">
    <source>
        <dbReference type="PROSITE" id="PS50287"/>
    </source>
</evidence>
<evidence type="ECO:0000256" key="3">
    <source>
        <dbReference type="ARBA" id="ARBA00022729"/>
    </source>
</evidence>
<dbReference type="InterPro" id="IPR020067">
    <property type="entry name" value="Frizzled_dom"/>
</dbReference>
<dbReference type="CDD" id="cd07066">
    <property type="entry name" value="CRD_FZ"/>
    <property type="match status" value="1"/>
</dbReference>
<feature type="domain" description="SRCR" evidence="15">
    <location>
        <begin position="1619"/>
        <end position="1721"/>
    </location>
</feature>
<dbReference type="GeneID" id="111112466"/>
<evidence type="ECO:0000313" key="17">
    <source>
        <dbReference type="RefSeq" id="XP_022305685.1"/>
    </source>
</evidence>
<dbReference type="OrthoDB" id="6125414at2759"/>
<feature type="domain" description="FZ" evidence="13">
    <location>
        <begin position="1200"/>
        <end position="1317"/>
    </location>
</feature>
<proteinExistence type="predicted"/>
<dbReference type="InterPro" id="IPR001190">
    <property type="entry name" value="SRCR"/>
</dbReference>
<evidence type="ECO:0000256" key="6">
    <source>
        <dbReference type="ARBA" id="ARBA00022825"/>
    </source>
</evidence>
<reference evidence="16" key="1">
    <citation type="submission" date="2024-06" db="UniProtKB">
        <authorList>
            <consortium name="RefSeq"/>
        </authorList>
    </citation>
    <scope>NUCLEOTIDE SEQUENCE [LARGE SCALE GENOMIC DNA]</scope>
</reference>
<feature type="domain" description="MAM" evidence="14">
    <location>
        <begin position="82"/>
        <end position="269"/>
    </location>
</feature>
<dbReference type="PROSITE" id="PS01209">
    <property type="entry name" value="LDLRA_1"/>
    <property type="match status" value="1"/>
</dbReference>
<dbReference type="GO" id="GO:0008236">
    <property type="term" value="F:serine-type peptidase activity"/>
    <property type="evidence" value="ECO:0007669"/>
    <property type="project" value="UniProtKB-KW"/>
</dbReference>
<dbReference type="PROSITE" id="PS50287">
    <property type="entry name" value="SRCR_2"/>
    <property type="match status" value="2"/>
</dbReference>
<dbReference type="InterPro" id="IPR002172">
    <property type="entry name" value="LDrepeatLR_classA_rpt"/>
</dbReference>
<dbReference type="SMART" id="SM00202">
    <property type="entry name" value="SR"/>
    <property type="match status" value="2"/>
</dbReference>
<dbReference type="SMART" id="SM00137">
    <property type="entry name" value="MAM"/>
    <property type="match status" value="1"/>
</dbReference>
<evidence type="ECO:0000256" key="12">
    <source>
        <dbReference type="SAM" id="MobiDB-lite"/>
    </source>
</evidence>
<feature type="disulfide bond" evidence="10">
    <location>
        <begin position="806"/>
        <end position="821"/>
    </location>
</feature>
<dbReference type="PRINTS" id="PR00261">
    <property type="entry name" value="LDLRECEPTOR"/>
</dbReference>
<dbReference type="PROSITE" id="PS50060">
    <property type="entry name" value="MAM_2"/>
    <property type="match status" value="7"/>
</dbReference>
<dbReference type="Gene3D" id="2.60.120.200">
    <property type="match status" value="6"/>
</dbReference>
<evidence type="ECO:0000259" key="13">
    <source>
        <dbReference type="PROSITE" id="PS50038"/>
    </source>
</evidence>
<feature type="disulfide bond" evidence="10">
    <location>
        <begin position="610"/>
        <end position="625"/>
    </location>
</feature>
<dbReference type="PROSITE" id="PS00420">
    <property type="entry name" value="SRCR_1"/>
    <property type="match status" value="1"/>
</dbReference>
<keyword evidence="4" id="KW-0677">Repeat</keyword>
<dbReference type="KEGG" id="cvn:111112466"/>
<dbReference type="SUPFAM" id="SSF49899">
    <property type="entry name" value="Concanavalin A-like lectins/glucanases"/>
    <property type="match status" value="6"/>
</dbReference>
<dbReference type="Pfam" id="PF00530">
    <property type="entry name" value="SRCR"/>
    <property type="match status" value="2"/>
</dbReference>
<keyword evidence="9" id="KW-0325">Glycoprotein</keyword>
<keyword evidence="2" id="KW-0645">Protease</keyword>
<dbReference type="Pfam" id="PF00629">
    <property type="entry name" value="MAM"/>
    <property type="match status" value="4"/>
</dbReference>
<feature type="disulfide bond" evidence="11">
    <location>
        <begin position="1372"/>
        <end position="1436"/>
    </location>
</feature>
<evidence type="ECO:0000256" key="4">
    <source>
        <dbReference type="ARBA" id="ARBA00022737"/>
    </source>
</evidence>
<keyword evidence="6" id="KW-0720">Serine protease</keyword>
<keyword evidence="7" id="KW-0735">Signal-anchor</keyword>
<dbReference type="InterPro" id="IPR023415">
    <property type="entry name" value="LDLR_class-A_CS"/>
</dbReference>
<reference evidence="17" key="2">
    <citation type="submission" date="2025-08" db="UniProtKB">
        <authorList>
            <consortium name="RefSeq"/>
        </authorList>
    </citation>
    <scope>IDENTIFICATION</scope>
    <source>
        <tissue evidence="17">Whole sample</tissue>
    </source>
</reference>
<dbReference type="FunFam" id="3.10.250.10:FF:000011">
    <property type="entry name" value="Scavenger receptor class A member 5"/>
    <property type="match status" value="1"/>
</dbReference>
<dbReference type="PROSITE" id="PS50068">
    <property type="entry name" value="LDLRA_2"/>
    <property type="match status" value="2"/>
</dbReference>
<accession>A0A8B8BQU1</accession>
<feature type="domain" description="MAM" evidence="14">
    <location>
        <begin position="825"/>
        <end position="987"/>
    </location>
</feature>
<feature type="disulfide bond" evidence="11">
    <location>
        <begin position="1689"/>
        <end position="1699"/>
    </location>
</feature>
<feature type="domain" description="MAM" evidence="14">
    <location>
        <begin position="443"/>
        <end position="587"/>
    </location>
</feature>
<dbReference type="SUPFAM" id="SSF56487">
    <property type="entry name" value="SRCR-like"/>
    <property type="match status" value="2"/>
</dbReference>
<dbReference type="InterPro" id="IPR036772">
    <property type="entry name" value="SRCR-like_dom_sf"/>
</dbReference>
<comment type="caution">
    <text evidence="11">Lacks conserved residue(s) required for the propagation of feature annotation.</text>
</comment>
<dbReference type="SMART" id="SM00192">
    <property type="entry name" value="LDLa"/>
    <property type="match status" value="2"/>
</dbReference>
<name>A0A8B8BQU1_CRAVI</name>
<dbReference type="RefSeq" id="XP_022305685.1">
    <property type="nucleotide sequence ID" value="XM_022449977.1"/>
</dbReference>
<gene>
    <name evidence="17" type="primary">LOC111112466</name>
</gene>
<dbReference type="PROSITE" id="PS50038">
    <property type="entry name" value="FZ"/>
    <property type="match status" value="1"/>
</dbReference>
<dbReference type="PANTHER" id="PTHR19331">
    <property type="entry name" value="SCAVENGER RECEPTOR DOMAIN-CONTAINING"/>
    <property type="match status" value="1"/>
</dbReference>
<dbReference type="Pfam" id="PF00057">
    <property type="entry name" value="Ldl_recept_a"/>
    <property type="match status" value="1"/>
</dbReference>
<evidence type="ECO:0000259" key="14">
    <source>
        <dbReference type="PROSITE" id="PS50060"/>
    </source>
</evidence>
<dbReference type="PANTHER" id="PTHR19331:SF465">
    <property type="entry name" value="EGG PEPTIDE SPERACT RECEPTOR"/>
    <property type="match status" value="1"/>
</dbReference>
<evidence type="ECO:0000256" key="7">
    <source>
        <dbReference type="ARBA" id="ARBA00022968"/>
    </source>
</evidence>
<dbReference type="InterPro" id="IPR036055">
    <property type="entry name" value="LDL_receptor-like_sf"/>
</dbReference>
<dbReference type="SUPFAM" id="SSF63501">
    <property type="entry name" value="Frizzled cysteine-rich domain"/>
    <property type="match status" value="1"/>
</dbReference>
<dbReference type="SUPFAM" id="SSF57424">
    <property type="entry name" value="LDL receptor-like module"/>
    <property type="match status" value="2"/>
</dbReference>
<keyword evidence="5" id="KW-0378">Hydrolase</keyword>
<dbReference type="Proteomes" id="UP000694844">
    <property type="component" value="Chromosome 1"/>
</dbReference>
<dbReference type="Gene3D" id="3.10.250.10">
    <property type="entry name" value="SRCR-like domain"/>
    <property type="match status" value="2"/>
</dbReference>
<feature type="region of interest" description="Disordered" evidence="12">
    <location>
        <begin position="1061"/>
        <end position="1129"/>
    </location>
</feature>
<evidence type="ECO:0000256" key="11">
    <source>
        <dbReference type="PROSITE-ProRule" id="PRU00196"/>
    </source>
</evidence>
<dbReference type="GO" id="GO:0006508">
    <property type="term" value="P:proteolysis"/>
    <property type="evidence" value="ECO:0007669"/>
    <property type="project" value="UniProtKB-KW"/>
</dbReference>
<comment type="subcellular location">
    <subcellularLocation>
        <location evidence="1">Cell membrane</location>
        <topology evidence="1">Single-pass type II membrane protein</topology>
    </subcellularLocation>
</comment>
<sequence>MFGEDVGQLLLQIHDMSTNTKKILWTRTGNQQRDWSDACVALSEFAGDTVEASFIAVKGSGPLGDIALDNVEFTTSCPMPSLSCDFEMSCQYKIVNASTNCHSSSYWRKIQPSRDTGFVNDHTLQSEHGHYMVAGQQTSSPLYRNSTLQEGDQMMMITPVLSLQDYSSVHFHYLKDDVSKFTVGYIPSSDLSNISNNPGVVKFADSYTGYRKLWTTFTGAYMWSPACVNLGQAVSDVVLVFVLECGADSNSCHAALDDITLNATHKCMEYSLATGCSFDLPDQCGQIINSSSTCNIFRQEFLWRHHNTSSVGIGSVYTTMGFPYTAKGNYMYTHAIYGKEGDVTTMTFPSFNATSDISVRFSVYHKGKSLLKVTANIILSVGLHSAQVNYQSYYGIGWNEVCLDLAKGEVSELAFSVTRGADMLAMVAIDDIVLDEKPCKNEINCTFDEDFCAYVHDFEWSLEQRANSSYNNSFASYRRYGLYGQSSQMLVSRMRTYVGSQFCVQLEYIFSGVSTSSIELTIMDSATGMNVTSTSNSSLNDQWKWMSVQSNFSSFFIVINVFYYNPGFLNAYVGIDNIRLTSGVCPPIECKADQLLCKSGDICYPANNKCDDRFDCEDGSDEIDCGEASVDCDFSRPHICHYSGSSGHYRWDPTMNHVTQQQSANATGGGAVAITYSVMSLGILKPPPINITEDSCFTFYTHAVYYRNLISLLRVVRNDSNTLTSLAEFDTSIKGIWIRRSVNVSQGEFELLFEFSPLHSQVPGDSDGMYIDDVRLMKGHCIRTDCQSNEIYCGMENSCISATLACNQRKDCYNGEDEVGCVFNITCKFDEDLCGYQSNWTTVNEWMGLHSANDTRSGKFLIAGSNGTMYNRTLKSPLEKLSGISCLRLAVAKFHLHPYAASFLRIQIKSQYIYMYPGYNYTYDYVLGVLEVNDYNVLNTSWQHYDITIVDRYTYYAADVFLEFSATTYQAFIAVDNVEVTPGVCQSDNPTLTTYYPWIYSTTNLWTTPSPWGNSTFNPWGNSTQYPTPSPWGNSTLNPWGNSTQYPTPSPWGNSTLNPWGNSTQYPTPSPWGNSTQYPTPSPWGNSTLNPWGNSTQYPTPSPWGNSTLNPWGNSTQYPTPSPWGNSTQYPTPSPWGNSTQYPTPSPWGNLTQYPTPSPWGNSTQNQWWTTQNPWGNSTQSSWYYYSTTSMPMKVTDDGCYLFSDQICRLSYNTTLLPNVFGHTDLYRIQSQIQGLASLMNSYYIPSSCYRPLLELTCGMMYPICKNGTTRQICRNSCMEVSKLYGKECAMYTRGYNVSNFVEYYCAFLPTDNCLEVSYNISGKEIPTTYSPPTNITTSSPSNIRVRFRTGTGTNGSGLVEVFYNGNWAPLCDYYFYDAIANFLCRELGYGHGKKTTAVYDPSNIMTHGISCQGTDLNSCYVYSTYSCYSLSTMTCYLATPNCTFDGGSNCGYDLGGWTLYSYYNYIYMSKGVYNVTSPEFTSPRRGSAQFLLRATSEVNILKVHILMGSTSEVHDFSGLKVNGWIKRCVDLPSEKSVKLVFEGALVTYDSLQLDNITIANEQCEDFPSVPCTFDDPTVCAVDVDCPHKPLSFQWKLVDRNSTGDWTPESEDVAINANVRLVGGSTPNEGRVELLYRGIWGTVCDDSWDYLDAGVICVMLGYQRENAVARGSAYFGSGSGQIWLDDVGCTGTETDISQCSNRGGWGSHNCAHSEDAGVVCSGTRQG</sequence>